<name>A0A841RBS4_9SPIO</name>
<comment type="caution">
    <text evidence="1">The sequence shown here is derived from an EMBL/GenBank/DDBJ whole genome shotgun (WGS) entry which is preliminary data.</text>
</comment>
<gene>
    <name evidence="1" type="ORF">HNR50_002484</name>
</gene>
<evidence type="ECO:0000313" key="1">
    <source>
        <dbReference type="EMBL" id="MBB6480811.1"/>
    </source>
</evidence>
<accession>A0A841RBS4</accession>
<organism evidence="1 2">
    <name type="scientific">Spirochaeta isovalerica</name>
    <dbReference type="NCBI Taxonomy" id="150"/>
    <lineage>
        <taxon>Bacteria</taxon>
        <taxon>Pseudomonadati</taxon>
        <taxon>Spirochaetota</taxon>
        <taxon>Spirochaetia</taxon>
        <taxon>Spirochaetales</taxon>
        <taxon>Spirochaetaceae</taxon>
        <taxon>Spirochaeta</taxon>
    </lineage>
</organism>
<dbReference type="Proteomes" id="UP000587760">
    <property type="component" value="Unassembled WGS sequence"/>
</dbReference>
<proteinExistence type="predicted"/>
<dbReference type="RefSeq" id="WP_184747070.1">
    <property type="nucleotide sequence ID" value="NZ_JACHGJ010000004.1"/>
</dbReference>
<sequence>MTLQTTLTYPDGILMGVSLINESLQSSISFQNDNEETSLSQFYFISDRIRIGTVDFSGFSKGLKSGHASFYERNEVEGAVIDRQGKPSSQIGVIFSPRSRKGGFAFSHEELYNSAFLWIVPGEFESASLVLSQSLSLKYENKEEESWYSDEIPFHSSMVSHSLVGLDLGDDSAHAGCRLIVNTSSGDRTGVSLLLSFGGERGLFSGGGEILWFSPFFVSSDFVHSDEAFILRGKGKMEYHRLRLETIFHFRIGRDFLPWQWREIDFNQEIRLEKKWNGHRFYSVLEWSIFRNHEGDREPAYSLEALWEEQFAALSLSGSLLAAYEEGIYQYRIKAGGEISSGDIRASVNLGVGIDEEVTLQGGVKLSCSRDNWVLTGKASFEDLGLYNRQVSDWKPAFSIEFKIKADFSRSFTDNS</sequence>
<reference evidence="1 2" key="1">
    <citation type="submission" date="2020-08" db="EMBL/GenBank/DDBJ databases">
        <title>Genomic Encyclopedia of Type Strains, Phase IV (KMG-IV): sequencing the most valuable type-strain genomes for metagenomic binning, comparative biology and taxonomic classification.</title>
        <authorList>
            <person name="Goeker M."/>
        </authorList>
    </citation>
    <scope>NUCLEOTIDE SEQUENCE [LARGE SCALE GENOMIC DNA]</scope>
    <source>
        <strain evidence="1 2">DSM 2461</strain>
    </source>
</reference>
<dbReference type="AlphaFoldDB" id="A0A841RBS4"/>
<protein>
    <submittedName>
        <fullName evidence="1">Uncharacterized protein</fullName>
    </submittedName>
</protein>
<dbReference type="EMBL" id="JACHGJ010000004">
    <property type="protein sequence ID" value="MBB6480811.1"/>
    <property type="molecule type" value="Genomic_DNA"/>
</dbReference>
<evidence type="ECO:0000313" key="2">
    <source>
        <dbReference type="Proteomes" id="UP000587760"/>
    </source>
</evidence>
<keyword evidence="2" id="KW-1185">Reference proteome</keyword>